<dbReference type="RefSeq" id="WP_146833303.1">
    <property type="nucleotide sequence ID" value="NZ_CP042476.1"/>
</dbReference>
<sequence length="581" mass="65250">MQILSIKRSLFILSFLFSGFIFAQDRPLGGETVIVVKPYTPSVNDAFKIKETPTMGDSVSLEKKPVKYSIFSVPVASTFTPTKGQATTVERAKRVKLYNNYATLGFGTYSTALAEFYSNMEVNRSDNFGVFLTHNSSQGGIKEVILDDKFYNTELNLNYNSRNRNSSWNTELGLQHQLFNWYGLPEKITFTDEVLGRIEPAQNYYSAIIGGELELYDSFFERASANYRFFGDSHSSTEHNFKTDAFFEVTIADELINTHITADVVNGSFVNSFDFNEPYPNDYTFVNVGIAPSLLILRDDLTVNLGAGFFYSLNAENSKNSFYIYPKVNASYRLGGDYFIPYAGLEGNLTQNTYYAFAQENPFVSPTLGIQPTDMPYDAYLGAKGALSNSIAYNLRGSYTSEFNKALFLRNAYVPNQVENYSYGNSFGVVYNDVNTLSFFGEIVVDIKRNFKLGMNASYFSYSVDTEGDNAAEAWNLPEFKASVTADYQITSKWFAGANLFFVGERLDLEPVMTFNGISGRQMVTLDSFIDLNANLGYRFNNQLSVFAKGNNLLGDSYQRWSGFPVQGIQVLAGATYKFDF</sequence>
<evidence type="ECO:0000313" key="6">
    <source>
        <dbReference type="Proteomes" id="UP000321954"/>
    </source>
</evidence>
<gene>
    <name evidence="5" type="ORF">FK178_08095</name>
</gene>
<dbReference type="EMBL" id="CP042476">
    <property type="protein sequence ID" value="QED37686.1"/>
    <property type="molecule type" value="Genomic_DNA"/>
</dbReference>
<dbReference type="InterPro" id="IPR036942">
    <property type="entry name" value="Beta-barrel_TonB_sf"/>
</dbReference>
<accession>A0A5B8YN58</accession>
<keyword evidence="4" id="KW-0732">Signal</keyword>
<dbReference type="GO" id="GO:0009279">
    <property type="term" value="C:cell outer membrane"/>
    <property type="evidence" value="ECO:0007669"/>
    <property type="project" value="UniProtKB-SubCell"/>
</dbReference>
<evidence type="ECO:0000256" key="3">
    <source>
        <dbReference type="ARBA" id="ARBA00023237"/>
    </source>
</evidence>
<comment type="subcellular location">
    <subcellularLocation>
        <location evidence="1">Cell outer membrane</location>
    </subcellularLocation>
</comment>
<keyword evidence="5" id="KW-0675">Receptor</keyword>
<dbReference type="KEGG" id="anp:FK178_08095"/>
<feature type="signal peptide" evidence="4">
    <location>
        <begin position="1"/>
        <end position="23"/>
    </location>
</feature>
<protein>
    <submittedName>
        <fullName evidence="5">TonB-dependent receptor</fullName>
    </submittedName>
</protein>
<proteinExistence type="predicted"/>
<evidence type="ECO:0000313" key="5">
    <source>
        <dbReference type="EMBL" id="QED37686.1"/>
    </source>
</evidence>
<dbReference type="Proteomes" id="UP000321954">
    <property type="component" value="Chromosome"/>
</dbReference>
<keyword evidence="2" id="KW-0472">Membrane</keyword>
<evidence type="ECO:0000256" key="2">
    <source>
        <dbReference type="ARBA" id="ARBA00023136"/>
    </source>
</evidence>
<evidence type="ECO:0000256" key="1">
    <source>
        <dbReference type="ARBA" id="ARBA00004442"/>
    </source>
</evidence>
<feature type="chain" id="PRO_5022710433" evidence="4">
    <location>
        <begin position="24"/>
        <end position="581"/>
    </location>
</feature>
<dbReference type="AlphaFoldDB" id="A0A5B8YN58"/>
<reference evidence="5 6" key="1">
    <citation type="submission" date="2019-08" db="EMBL/GenBank/DDBJ databases">
        <title>Antarcticibacterium arcticum sp. nov., a bacterium isolated from marine sediment of the Canadian Beaufort Sea.</title>
        <authorList>
            <person name="Lee Y.M."/>
            <person name="Baek K."/>
            <person name="Lee D.-H."/>
            <person name="Shin S.C."/>
            <person name="Jin Y.K."/>
            <person name="Park Y."/>
        </authorList>
    </citation>
    <scope>NUCLEOTIDE SEQUENCE [LARGE SCALE GENOMIC DNA]</scope>
    <source>
        <strain evidence="5 6">PAMC 28998</strain>
    </source>
</reference>
<keyword evidence="6" id="KW-1185">Reference proteome</keyword>
<organism evidence="5 6">
    <name type="scientific">Antarcticibacterium arcticum</name>
    <dbReference type="NCBI Taxonomy" id="2585771"/>
    <lineage>
        <taxon>Bacteria</taxon>
        <taxon>Pseudomonadati</taxon>
        <taxon>Bacteroidota</taxon>
        <taxon>Flavobacteriia</taxon>
        <taxon>Flavobacteriales</taxon>
        <taxon>Flavobacteriaceae</taxon>
        <taxon>Antarcticibacterium</taxon>
    </lineage>
</organism>
<keyword evidence="3" id="KW-0998">Cell outer membrane</keyword>
<dbReference type="OrthoDB" id="1264254at2"/>
<dbReference type="Gene3D" id="2.40.170.20">
    <property type="entry name" value="TonB-dependent receptor, beta-barrel domain"/>
    <property type="match status" value="1"/>
</dbReference>
<name>A0A5B8YN58_9FLAO</name>
<dbReference type="SUPFAM" id="SSF56935">
    <property type="entry name" value="Porins"/>
    <property type="match status" value="1"/>
</dbReference>
<evidence type="ECO:0000256" key="4">
    <source>
        <dbReference type="SAM" id="SignalP"/>
    </source>
</evidence>